<dbReference type="InterPro" id="IPR027193">
    <property type="entry name" value="Noc4"/>
</dbReference>
<keyword evidence="6" id="KW-1185">Reference proteome</keyword>
<evidence type="ECO:0000259" key="4">
    <source>
        <dbReference type="Pfam" id="PF03914"/>
    </source>
</evidence>
<protein>
    <submittedName>
        <fullName evidence="5">Uncharacterized protein T20B12.3</fullName>
    </submittedName>
</protein>
<accession>A0A0B2VL39</accession>
<evidence type="ECO:0000256" key="1">
    <source>
        <dbReference type="ARBA" id="ARBA00007797"/>
    </source>
</evidence>
<keyword evidence="3" id="KW-1133">Transmembrane helix</keyword>
<name>A0A0B2VL39_TOXCA</name>
<dbReference type="Proteomes" id="UP000031036">
    <property type="component" value="Unassembled WGS sequence"/>
</dbReference>
<evidence type="ECO:0000256" key="3">
    <source>
        <dbReference type="SAM" id="Phobius"/>
    </source>
</evidence>
<evidence type="ECO:0000256" key="2">
    <source>
        <dbReference type="SAM" id="MobiDB-lite"/>
    </source>
</evidence>
<sequence length="464" mass="53519">MGIQEENSSTALQTAETTRWTRIFTSFPVDEIVKELRSLESFSVDETNRYQVAEPLSHALDSLVSVLMDDKTINGKRMSELCGALFVHYDLYILFLKRIISKIVDLQGDAPKWNVFRCLKYFPLPNNKCWPAFFEVEGNHLKPGPGNKKLKRLYQEAWLGLLKHELPRSLLKQLVPYLGDCVLSALRDASLTGDFLFGVFRLGGVFAILSLSAIFRLIMEHNFEYPNFYECVYGLTTPSVCYLSYREKFFGLLNTFLSSTHLASYIVAAFVKRLCRMALLAPLSCQQPLLGLIRNLLTRHEGVRILLHRDHPETLEEDPYNVDESRLKECGALNSSLWEIKTLQRHWYGEVARRARFVDSGVQSMESFVRWKREEEHLSTMMSARLDSMSRKHALEEKCHRAQTQDSDDVDSDQDAEEEPRKKRVRRGLVKQSAESGLPTNLCEPSIQFFQDTFQLNLKDYCVF</sequence>
<feature type="region of interest" description="Disordered" evidence="2">
    <location>
        <begin position="393"/>
        <end position="432"/>
    </location>
</feature>
<keyword evidence="3" id="KW-0472">Membrane</keyword>
<dbReference type="GO" id="GO:0030692">
    <property type="term" value="C:Noc4p-Nop14p complex"/>
    <property type="evidence" value="ECO:0007669"/>
    <property type="project" value="TreeGrafter"/>
</dbReference>
<dbReference type="OrthoDB" id="275876at2759"/>
<dbReference type="STRING" id="6265.A0A0B2VL39"/>
<gene>
    <name evidence="5" type="primary">T20B12.3</name>
    <name evidence="5" type="ORF">Tcan_17611</name>
</gene>
<comment type="caution">
    <text evidence="5">The sequence shown here is derived from an EMBL/GenBank/DDBJ whole genome shotgun (WGS) entry which is preliminary data.</text>
</comment>
<feature type="transmembrane region" description="Helical" evidence="3">
    <location>
        <begin position="195"/>
        <end position="219"/>
    </location>
</feature>
<dbReference type="GO" id="GO:0042254">
    <property type="term" value="P:ribosome biogenesis"/>
    <property type="evidence" value="ECO:0007669"/>
    <property type="project" value="InterPro"/>
</dbReference>
<dbReference type="AlphaFoldDB" id="A0A0B2VL39"/>
<dbReference type="InterPro" id="IPR005612">
    <property type="entry name" value="CCAAT-binding_factor"/>
</dbReference>
<organism evidence="5 6">
    <name type="scientific">Toxocara canis</name>
    <name type="common">Canine roundworm</name>
    <dbReference type="NCBI Taxonomy" id="6265"/>
    <lineage>
        <taxon>Eukaryota</taxon>
        <taxon>Metazoa</taxon>
        <taxon>Ecdysozoa</taxon>
        <taxon>Nematoda</taxon>
        <taxon>Chromadorea</taxon>
        <taxon>Rhabditida</taxon>
        <taxon>Spirurina</taxon>
        <taxon>Ascaridomorpha</taxon>
        <taxon>Ascaridoidea</taxon>
        <taxon>Toxocaridae</taxon>
        <taxon>Toxocara</taxon>
    </lineage>
</organism>
<dbReference type="PANTHER" id="PTHR12455:SF0">
    <property type="entry name" value="NUCLEOLAR COMPLEX PROTEIN 4 HOMOLOG"/>
    <property type="match status" value="1"/>
</dbReference>
<evidence type="ECO:0000313" key="6">
    <source>
        <dbReference type="Proteomes" id="UP000031036"/>
    </source>
</evidence>
<dbReference type="PANTHER" id="PTHR12455">
    <property type="entry name" value="NUCLEOLAR COMPLEX PROTEIN 4"/>
    <property type="match status" value="1"/>
</dbReference>
<dbReference type="OMA" id="EHNFEYP"/>
<evidence type="ECO:0000313" key="5">
    <source>
        <dbReference type="EMBL" id="KHN82283.1"/>
    </source>
</evidence>
<dbReference type="EMBL" id="JPKZ01001386">
    <property type="protein sequence ID" value="KHN82283.1"/>
    <property type="molecule type" value="Genomic_DNA"/>
</dbReference>
<comment type="similarity">
    <text evidence="1">Belongs to the CBF/MAK21 family.</text>
</comment>
<keyword evidence="3" id="KW-0812">Transmembrane</keyword>
<reference evidence="5 6" key="1">
    <citation type="submission" date="2014-11" db="EMBL/GenBank/DDBJ databases">
        <title>Genetic blueprint of the zoonotic pathogen Toxocara canis.</title>
        <authorList>
            <person name="Zhu X.-Q."/>
            <person name="Korhonen P.K."/>
            <person name="Cai H."/>
            <person name="Young N.D."/>
            <person name="Nejsum P."/>
            <person name="von Samson-Himmelstjerna G."/>
            <person name="Boag P.R."/>
            <person name="Tan P."/>
            <person name="Li Q."/>
            <person name="Min J."/>
            <person name="Yang Y."/>
            <person name="Wang X."/>
            <person name="Fang X."/>
            <person name="Hall R.S."/>
            <person name="Hofmann A."/>
            <person name="Sternberg P.W."/>
            <person name="Jex A.R."/>
            <person name="Gasser R.B."/>
        </authorList>
    </citation>
    <scope>NUCLEOTIDE SEQUENCE [LARGE SCALE GENOMIC DNA]</scope>
    <source>
        <strain evidence="5">PN_DK_2014</strain>
    </source>
</reference>
<proteinExistence type="inferred from homology"/>
<feature type="compositionally biased region" description="Acidic residues" evidence="2">
    <location>
        <begin position="406"/>
        <end position="418"/>
    </location>
</feature>
<feature type="domain" description="CCAAT-binding factor" evidence="4">
    <location>
        <begin position="207"/>
        <end position="354"/>
    </location>
</feature>
<dbReference type="Pfam" id="PF03914">
    <property type="entry name" value="CBF"/>
    <property type="match status" value="1"/>
</dbReference>
<feature type="transmembrane region" description="Helical" evidence="3">
    <location>
        <begin position="249"/>
        <end position="271"/>
    </location>
</feature>
<dbReference type="GO" id="GO:0032040">
    <property type="term" value="C:small-subunit processome"/>
    <property type="evidence" value="ECO:0007669"/>
    <property type="project" value="TreeGrafter"/>
</dbReference>